<protein>
    <submittedName>
        <fullName evidence="4">Aldehyde dehydrogenase family protein</fullName>
    </submittedName>
</protein>
<reference evidence="4 5" key="1">
    <citation type="journal article" date="2019" name="Int. J. Syst. Evol. Microbiol.">
        <title>The Global Catalogue of Microorganisms (GCM) 10K type strain sequencing project: providing services to taxonomists for standard genome sequencing and annotation.</title>
        <authorList>
            <consortium name="The Broad Institute Genomics Platform"/>
            <consortium name="The Broad Institute Genome Sequencing Center for Infectious Disease"/>
            <person name="Wu L."/>
            <person name="Ma J."/>
        </authorList>
    </citation>
    <scope>NUCLEOTIDE SEQUENCE [LARGE SCALE GENOMIC DNA]</scope>
    <source>
        <strain evidence="4 5">JCM 4316</strain>
    </source>
</reference>
<sequence length="524" mass="55483">MSADARPSPHRTAPTSASSEAGNLKEANILVTQIPVPTSSEATAHRHRDILNPATGTVIRSVPDSTPDHVDEAVRAAKEAFESGPWPRLPRSERARHLLRCADAIEASSETLFQLETRNNGRPITETKAQLSRVPEWFRYNAGLLAAQRDAVLPGDGPYLTYQRRSPLGVCGIITPFNHPLLILARSLSAALATGNTVVVKPSEMTPLTTLALVDVLREAGLPEGVVHVVTGGRDVGERLTGHPDIAKITLTGGTEAGRAAAVATAARFARVTAELGGKTPIVVFDDIDPRVAAEGAAFAAFVAAGQSCVAGSRFLVQRGVHDAFVEALSARAAAIRIGDPARPDTQLGPLISAVQREKVLRLIDTGVQEGARVAAGGGVPDLPAELGDGFYVQPTVLADATMSMTVAKEEIFGPVAVVVPFDDEDDAIAMANDNRFGLGAGVWTRDIARGHRVADRVVAGMVWVNDHHRLEPSLPWGGVRESGAGRDAGQESFDDFTWVKTVVVRTAADDVDWYGSPAPGRLN</sequence>
<evidence type="ECO:0000313" key="4">
    <source>
        <dbReference type="EMBL" id="GAA2323659.1"/>
    </source>
</evidence>
<dbReference type="Gene3D" id="3.40.309.10">
    <property type="entry name" value="Aldehyde Dehydrogenase, Chain A, domain 2"/>
    <property type="match status" value="1"/>
</dbReference>
<evidence type="ECO:0000256" key="2">
    <source>
        <dbReference type="SAM" id="MobiDB-lite"/>
    </source>
</evidence>
<dbReference type="InterPro" id="IPR015590">
    <property type="entry name" value="Aldehyde_DH_dom"/>
</dbReference>
<dbReference type="InterPro" id="IPR016162">
    <property type="entry name" value="Ald_DH_N"/>
</dbReference>
<keyword evidence="1" id="KW-0560">Oxidoreductase</keyword>
<dbReference type="InterPro" id="IPR016163">
    <property type="entry name" value="Ald_DH_C"/>
</dbReference>
<dbReference type="PANTHER" id="PTHR11699">
    <property type="entry name" value="ALDEHYDE DEHYDROGENASE-RELATED"/>
    <property type="match status" value="1"/>
</dbReference>
<feature type="region of interest" description="Disordered" evidence="2">
    <location>
        <begin position="1"/>
        <end position="26"/>
    </location>
</feature>
<evidence type="ECO:0000313" key="5">
    <source>
        <dbReference type="Proteomes" id="UP001500253"/>
    </source>
</evidence>
<organism evidence="4 5">
    <name type="scientific">Streptomyces cuspidosporus</name>
    <dbReference type="NCBI Taxonomy" id="66882"/>
    <lineage>
        <taxon>Bacteria</taxon>
        <taxon>Bacillati</taxon>
        <taxon>Actinomycetota</taxon>
        <taxon>Actinomycetes</taxon>
        <taxon>Kitasatosporales</taxon>
        <taxon>Streptomycetaceae</taxon>
        <taxon>Streptomyces</taxon>
    </lineage>
</organism>
<keyword evidence="5" id="KW-1185">Reference proteome</keyword>
<dbReference type="SUPFAM" id="SSF53720">
    <property type="entry name" value="ALDH-like"/>
    <property type="match status" value="1"/>
</dbReference>
<dbReference type="CDD" id="cd07114">
    <property type="entry name" value="ALDH_DhaS"/>
    <property type="match status" value="1"/>
</dbReference>
<dbReference type="PROSITE" id="PS00070">
    <property type="entry name" value="ALDEHYDE_DEHYDR_CYS"/>
    <property type="match status" value="1"/>
</dbReference>
<gene>
    <name evidence="4" type="ORF">GCM10010246_00370</name>
</gene>
<proteinExistence type="predicted"/>
<name>A0ABN3F8N4_9ACTN</name>
<accession>A0ABN3F8N4</accession>
<dbReference type="InterPro" id="IPR016161">
    <property type="entry name" value="Ald_DH/histidinol_DH"/>
</dbReference>
<dbReference type="Gene3D" id="3.40.605.10">
    <property type="entry name" value="Aldehyde Dehydrogenase, Chain A, domain 1"/>
    <property type="match status" value="1"/>
</dbReference>
<dbReference type="InterPro" id="IPR016160">
    <property type="entry name" value="Ald_DH_CS_CYS"/>
</dbReference>
<evidence type="ECO:0000256" key="1">
    <source>
        <dbReference type="ARBA" id="ARBA00023002"/>
    </source>
</evidence>
<comment type="caution">
    <text evidence="4">The sequence shown here is derived from an EMBL/GenBank/DDBJ whole genome shotgun (WGS) entry which is preliminary data.</text>
</comment>
<dbReference type="EMBL" id="BAAASD010000001">
    <property type="protein sequence ID" value="GAA2323659.1"/>
    <property type="molecule type" value="Genomic_DNA"/>
</dbReference>
<evidence type="ECO:0000259" key="3">
    <source>
        <dbReference type="Pfam" id="PF00171"/>
    </source>
</evidence>
<feature type="domain" description="Aldehyde dehydrogenase" evidence="3">
    <location>
        <begin position="46"/>
        <end position="503"/>
    </location>
</feature>
<dbReference type="Proteomes" id="UP001500253">
    <property type="component" value="Unassembled WGS sequence"/>
</dbReference>
<dbReference type="Pfam" id="PF00171">
    <property type="entry name" value="Aldedh"/>
    <property type="match status" value="1"/>
</dbReference>